<dbReference type="KEGG" id="tbn:TBH_C2624"/>
<accession>A0A7U6GKZ1</accession>
<protein>
    <submittedName>
        <fullName evidence="2">Uncharacterized protein</fullName>
    </submittedName>
</protein>
<dbReference type="Proteomes" id="UP000031631">
    <property type="component" value="Chromosome"/>
</dbReference>
<keyword evidence="3" id="KW-1185">Reference proteome</keyword>
<dbReference type="EMBL" id="AP012273">
    <property type="protein sequence ID" value="BAO45530.1"/>
    <property type="molecule type" value="Genomic_DNA"/>
</dbReference>
<keyword evidence="1" id="KW-1133">Transmembrane helix</keyword>
<name>A0A7U6GKZ1_9GAMM</name>
<reference evidence="2 3" key="1">
    <citation type="journal article" date="2014" name="PLoS ONE">
        <title>Physiological and genomic features of a novel sulfur-oxidizing gammaproteobacterium belonging to a previously uncultivated symbiotic lineage isolated from a hydrothermal vent.</title>
        <authorList>
            <person name="Nunoura T."/>
            <person name="Takaki Y."/>
            <person name="Kazama H."/>
            <person name="Kakuta J."/>
            <person name="Shimamura S."/>
            <person name="Makita H."/>
            <person name="Hirai M."/>
            <person name="Miyazaki M."/>
            <person name="Takai K."/>
        </authorList>
    </citation>
    <scope>NUCLEOTIDE SEQUENCE [LARGE SCALE GENOMIC DNA]</scope>
    <source>
        <strain evidence="2 3">Hiromi1</strain>
    </source>
</reference>
<dbReference type="AlphaFoldDB" id="A0A7U6GKZ1"/>
<dbReference type="RefSeq" id="WP_144375384.1">
    <property type="nucleotide sequence ID" value="NZ_AP012273.1"/>
</dbReference>
<feature type="transmembrane region" description="Helical" evidence="1">
    <location>
        <begin position="217"/>
        <end position="237"/>
    </location>
</feature>
<evidence type="ECO:0000313" key="2">
    <source>
        <dbReference type="EMBL" id="BAO45530.1"/>
    </source>
</evidence>
<feature type="transmembrane region" description="Helical" evidence="1">
    <location>
        <begin position="21"/>
        <end position="39"/>
    </location>
</feature>
<feature type="transmembrane region" description="Helical" evidence="1">
    <location>
        <begin position="249"/>
        <end position="269"/>
    </location>
</feature>
<keyword evidence="1" id="KW-0472">Membrane</keyword>
<evidence type="ECO:0000256" key="1">
    <source>
        <dbReference type="SAM" id="Phobius"/>
    </source>
</evidence>
<keyword evidence="1" id="KW-0812">Transmembrane</keyword>
<evidence type="ECO:0000313" key="3">
    <source>
        <dbReference type="Proteomes" id="UP000031631"/>
    </source>
</evidence>
<proteinExistence type="predicted"/>
<gene>
    <name evidence="2" type="ORF">TBH_C2624</name>
</gene>
<sequence length="412" mass="46653">MDTPMDSMPPGQKRTPCALPAIAALAISAITLIMGYVLWHMPDTTGTDGLAPLEISGSDIMFDPHLGKRLPQGVEVQAPGADQQSILLLSRTGFQAEQYPLLHYRIANRSPGLKIALFWRSSATPETTRFVDLQQNLTGQGILSLEHNTWWKGTITDLGFNIQGGRPGDTSIIRDLKFSPPGTITLLQTILADWTSVEAWSMSSINFLFNASPHSRLSPVVATACWLGLALLLYAGWNFKQYHRLFPRPCRGGLLLLIAIPWLMLYARWQLNYWTQLNETRQLYSGKTQNEKHLLAEDAVIYRYAQHLKNQVLPQSPARIIILRKAYRDYLRLKLQYYLLPHNSYNYDSFPQADYLQNGDYLLILGDIPGLQYNQANKRLEWTQGRHLRAKLLDESPLGRLYQVDSSGEDQG</sequence>
<dbReference type="OrthoDB" id="5723632at2"/>
<organism evidence="2 3">
    <name type="scientific">Thiolapillus brandeum</name>
    <dbReference type="NCBI Taxonomy" id="1076588"/>
    <lineage>
        <taxon>Bacteria</taxon>
        <taxon>Pseudomonadati</taxon>
        <taxon>Pseudomonadota</taxon>
        <taxon>Gammaproteobacteria</taxon>
        <taxon>Chromatiales</taxon>
        <taxon>Sedimenticolaceae</taxon>
        <taxon>Thiolapillus</taxon>
    </lineage>
</organism>